<dbReference type="Gene3D" id="3.90.79.10">
    <property type="entry name" value="Nucleoside Triphosphate Pyrophosphohydrolase"/>
    <property type="match status" value="1"/>
</dbReference>
<gene>
    <name evidence="3" type="ORF">ROR02_28350</name>
</gene>
<reference evidence="3 4" key="1">
    <citation type="submission" date="2019-07" db="EMBL/GenBank/DDBJ databases">
        <title>Whole genome shotgun sequence of Rhodospirillum oryzae NBRC 107573.</title>
        <authorList>
            <person name="Hosoyama A."/>
            <person name="Uohara A."/>
            <person name="Ohji S."/>
            <person name="Ichikawa N."/>
        </authorList>
    </citation>
    <scope>NUCLEOTIDE SEQUENCE [LARGE SCALE GENOMIC DNA]</scope>
    <source>
        <strain evidence="3 4">NBRC 107573</strain>
    </source>
</reference>
<dbReference type="CDD" id="cd04511">
    <property type="entry name" value="NUDIX_Hydrolase"/>
    <property type="match status" value="1"/>
</dbReference>
<evidence type="ECO:0000313" key="4">
    <source>
        <dbReference type="Proteomes" id="UP000321567"/>
    </source>
</evidence>
<sequence>MADEIRPVPSHPSTFEARVPEGDNRERMVCGSCGFIHYENPKIVVGAVCTWEDKVLLVRRGIEPRRGFWTVPAGYMELDETTREGAAREVMEEACARVEVGDLLGVYNLVHIGQVHLMYRARLLDPAHAPGSESLESVLIPWASIPWGKLAYPTVEWALTDHARRVGQRDFAPSDRPGGA</sequence>
<dbReference type="SUPFAM" id="SSF55811">
    <property type="entry name" value="Nudix"/>
    <property type="match status" value="1"/>
</dbReference>
<dbReference type="GO" id="GO:0016787">
    <property type="term" value="F:hydrolase activity"/>
    <property type="evidence" value="ECO:0007669"/>
    <property type="project" value="UniProtKB-KW"/>
</dbReference>
<evidence type="ECO:0000256" key="1">
    <source>
        <dbReference type="SAM" id="MobiDB-lite"/>
    </source>
</evidence>
<dbReference type="EMBL" id="BJZO01000099">
    <property type="protein sequence ID" value="GEO82704.1"/>
    <property type="molecule type" value="Genomic_DNA"/>
</dbReference>
<dbReference type="InterPro" id="IPR015797">
    <property type="entry name" value="NUDIX_hydrolase-like_dom_sf"/>
</dbReference>
<dbReference type="PROSITE" id="PS51462">
    <property type="entry name" value="NUDIX"/>
    <property type="match status" value="1"/>
</dbReference>
<evidence type="ECO:0000259" key="2">
    <source>
        <dbReference type="PROSITE" id="PS51462"/>
    </source>
</evidence>
<keyword evidence="4" id="KW-1185">Reference proteome</keyword>
<dbReference type="PANTHER" id="PTHR43222">
    <property type="entry name" value="NUDIX HYDROLASE 23"/>
    <property type="match status" value="1"/>
</dbReference>
<dbReference type="Pfam" id="PF00293">
    <property type="entry name" value="NUDIX"/>
    <property type="match status" value="1"/>
</dbReference>
<feature type="region of interest" description="Disordered" evidence="1">
    <location>
        <begin position="1"/>
        <end position="20"/>
    </location>
</feature>
<feature type="domain" description="Nudix hydrolase" evidence="2">
    <location>
        <begin position="40"/>
        <end position="165"/>
    </location>
</feature>
<comment type="caution">
    <text evidence="3">The sequence shown here is derived from an EMBL/GenBank/DDBJ whole genome shotgun (WGS) entry which is preliminary data.</text>
</comment>
<keyword evidence="3" id="KW-0378">Hydrolase</keyword>
<dbReference type="Gene3D" id="2.20.70.10">
    <property type="match status" value="1"/>
</dbReference>
<evidence type="ECO:0000313" key="3">
    <source>
        <dbReference type="EMBL" id="GEO82704.1"/>
    </source>
</evidence>
<proteinExistence type="predicted"/>
<dbReference type="AlphaFoldDB" id="A0A512HB74"/>
<organism evidence="3 4">
    <name type="scientific">Pararhodospirillum oryzae</name>
    <dbReference type="NCBI Taxonomy" id="478448"/>
    <lineage>
        <taxon>Bacteria</taxon>
        <taxon>Pseudomonadati</taxon>
        <taxon>Pseudomonadota</taxon>
        <taxon>Alphaproteobacteria</taxon>
        <taxon>Rhodospirillales</taxon>
        <taxon>Rhodospirillaceae</taxon>
        <taxon>Pararhodospirillum</taxon>
    </lineage>
</organism>
<name>A0A512HB74_9PROT</name>
<dbReference type="InterPro" id="IPR000086">
    <property type="entry name" value="NUDIX_hydrolase_dom"/>
</dbReference>
<dbReference type="Pfam" id="PF14803">
    <property type="entry name" value="Zn_ribbon_Nudix"/>
    <property type="match status" value="1"/>
</dbReference>
<accession>A0A512HB74</accession>
<dbReference type="InterPro" id="IPR029401">
    <property type="entry name" value="Nudix_N"/>
</dbReference>
<dbReference type="RefSeq" id="WP_246135559.1">
    <property type="nucleotide sequence ID" value="NZ_BJZO01000099.1"/>
</dbReference>
<dbReference type="Proteomes" id="UP000321567">
    <property type="component" value="Unassembled WGS sequence"/>
</dbReference>
<dbReference type="PANTHER" id="PTHR43222:SF2">
    <property type="entry name" value="NUDIX HYDROLASE 23, CHLOROPLASTIC"/>
    <property type="match status" value="1"/>
</dbReference>
<protein>
    <submittedName>
        <fullName evidence="3">NUDIX hydrolase</fullName>
    </submittedName>
</protein>